<evidence type="ECO:0000313" key="4">
    <source>
        <dbReference type="EMBL" id="BDS06472.1"/>
    </source>
</evidence>
<evidence type="ECO:0000256" key="1">
    <source>
        <dbReference type="ARBA" id="ARBA00022729"/>
    </source>
</evidence>
<dbReference type="Pfam" id="PF00149">
    <property type="entry name" value="Metallophos"/>
    <property type="match status" value="1"/>
</dbReference>
<organism evidence="4">
    <name type="scientific">Oceaniferula spumae</name>
    <dbReference type="NCBI Taxonomy" id="2979115"/>
    <lineage>
        <taxon>Bacteria</taxon>
        <taxon>Pseudomonadati</taxon>
        <taxon>Verrucomicrobiota</taxon>
        <taxon>Verrucomicrobiia</taxon>
        <taxon>Verrucomicrobiales</taxon>
        <taxon>Verrucomicrobiaceae</taxon>
        <taxon>Oceaniferula</taxon>
    </lineage>
</organism>
<dbReference type="EMBL" id="AP026866">
    <property type="protein sequence ID" value="BDS06472.1"/>
    <property type="molecule type" value="Genomic_DNA"/>
</dbReference>
<proteinExistence type="predicted"/>
<dbReference type="Gene3D" id="3.60.21.10">
    <property type="match status" value="1"/>
</dbReference>
<keyword evidence="2" id="KW-0378">Hydrolase</keyword>
<dbReference type="InterPro" id="IPR004843">
    <property type="entry name" value="Calcineurin-like_PHP"/>
</dbReference>
<dbReference type="GO" id="GO:0016787">
    <property type="term" value="F:hydrolase activity"/>
    <property type="evidence" value="ECO:0007669"/>
    <property type="project" value="UniProtKB-KW"/>
</dbReference>
<gene>
    <name evidence="4" type="ORF">NT6N_15120</name>
</gene>
<dbReference type="PANTHER" id="PTHR10161:SF14">
    <property type="entry name" value="TARTRATE-RESISTANT ACID PHOSPHATASE TYPE 5"/>
    <property type="match status" value="1"/>
</dbReference>
<evidence type="ECO:0000256" key="2">
    <source>
        <dbReference type="ARBA" id="ARBA00022801"/>
    </source>
</evidence>
<keyword evidence="1" id="KW-0732">Signal</keyword>
<dbReference type="KEGG" id="osu:NT6N_15120"/>
<name>A0AAT9FK64_9BACT</name>
<evidence type="ECO:0000259" key="3">
    <source>
        <dbReference type="Pfam" id="PF00149"/>
    </source>
</evidence>
<dbReference type="InterPro" id="IPR051558">
    <property type="entry name" value="Metallophosphoesterase_PAP"/>
</dbReference>
<dbReference type="InterPro" id="IPR029052">
    <property type="entry name" value="Metallo-depent_PP-like"/>
</dbReference>
<dbReference type="SUPFAM" id="SSF56300">
    <property type="entry name" value="Metallo-dependent phosphatases"/>
    <property type="match status" value="1"/>
</dbReference>
<protein>
    <submittedName>
        <fullName evidence="4">Acid phosphatase</fullName>
    </submittedName>
</protein>
<reference evidence="4" key="1">
    <citation type="submission" date="2024-07" db="EMBL/GenBank/DDBJ databases">
        <title>Complete genome sequence of Verrucomicrobiaceae bacterium NT6N.</title>
        <authorList>
            <person name="Huang C."/>
            <person name="Takami H."/>
            <person name="Hamasaki K."/>
        </authorList>
    </citation>
    <scope>NUCLEOTIDE SEQUENCE</scope>
    <source>
        <strain evidence="4">NT6N</strain>
    </source>
</reference>
<dbReference type="PANTHER" id="PTHR10161">
    <property type="entry name" value="TARTRATE-RESISTANT ACID PHOSPHATASE TYPE 5"/>
    <property type="match status" value="1"/>
</dbReference>
<feature type="domain" description="Calcineurin-like phosphoesterase" evidence="3">
    <location>
        <begin position="89"/>
        <end position="274"/>
    </location>
</feature>
<sequence>MGGNCSTSAGSFIYLDVMEPNLPISRRRVLKTLFCSSVAMNLNLASSSAASELVEAAELDLFALGDFGSGDEKQKAVSRSMMRYSEKLGKKPDGFLMLGDNFYRKMAGGLKSKRWVTGFSKMYPAKAFPNPCWAILGNHDYRDTPNNEKVQLGYAASLDRKTRWTMPAKYYRVDLPAKNPQVTFLMLDTNLESINRPLHGPKVACWLTLEEQAAQLVWLKKQLASKRAPFTVVLGHHPLYSNGKYQGTPTLIEEIGELLEKAGVHMYLSGHEHDLQHLELEGLRTSFVISGGGGAHVRGGKEKHKGNFYQVAHGFSHLSIKNDRLHLRHIDANGKTVHSFSKGTNHDWKVEV</sequence>
<dbReference type="AlphaFoldDB" id="A0AAT9FK64"/>
<accession>A0AAT9FK64</accession>